<dbReference type="EMBL" id="CAWUHD010000116">
    <property type="protein sequence ID" value="CAK7232869.1"/>
    <property type="molecule type" value="Genomic_DNA"/>
</dbReference>
<accession>A0ABP0CLA2</accession>
<evidence type="ECO:0000313" key="2">
    <source>
        <dbReference type="EMBL" id="CAK7232869.1"/>
    </source>
</evidence>
<sequence length="628" mass="68285">MHLRLFGLVFVVSAVVAQQTGNHPDWPRWCGKVYESGYPAFNPGGQTDEPPRNPGGSLLYVQVAPRYSLYLDSEAQGEFIVRTSLSPYFGNALPSAPVHGEYDGGDRQLHFTITLDGASNGNNVLVSSVAQFNFNGTTMQDTLVPFNLTSSGPLKTSFKSQNVTLTGWVASPDGSSNTTYTARSSDLLYLPDKTTGSVTRLDNAYGGFMHRGGRVKTGQTADQSGFRPYFPYGYYSSFDGFLAGVTDNTSASSIIGKYAGFGLNAMTPLSQYPQSTTAFAYMADQTNLGIQFDLREQYTNLTWVAEQVTAAHTSEALFSYWSADEPDGHQDPFSAPVNARDTIRSIDPYHPVAVVLNCHNYYFSEYTTGADVIMEDVYPIGINATGLSKWGTVCNATLGDCGCDDCQGGNHAIRDVADRLDDLARYESWTEGTWPKTKIHNPQSFHGEDYWARDPTPEESWAMSLVAVNHGAQGLVSWVYPVAGNVSGTNSDVLPAAHGQLAQVLTGSPIVDFLVGNARPTPLPVPSLPNLDVAYWRRDHQLLVSIVNSGYDDYVLSNTSVTAPMYSIPIPQSVWPSSNTSYTHIDAVVWGGNKLVWSYAGSKLSTRSIPALSTGLVVLSAYSTRFED</sequence>
<evidence type="ECO:0008006" key="4">
    <source>
        <dbReference type="Google" id="ProtNLM"/>
    </source>
</evidence>
<evidence type="ECO:0000256" key="1">
    <source>
        <dbReference type="SAM" id="SignalP"/>
    </source>
</evidence>
<name>A0ABP0CLA2_9PEZI</name>
<gene>
    <name evidence="2" type="ORF">SEUCBS140593_008407</name>
</gene>
<proteinExistence type="predicted"/>
<protein>
    <recommendedName>
        <fullName evidence="4">Glycoside hydrolase subgroup catalytic core</fullName>
    </recommendedName>
</protein>
<dbReference type="Proteomes" id="UP001642482">
    <property type="component" value="Unassembled WGS sequence"/>
</dbReference>
<keyword evidence="1" id="KW-0732">Signal</keyword>
<keyword evidence="3" id="KW-1185">Reference proteome</keyword>
<comment type="caution">
    <text evidence="2">The sequence shown here is derived from an EMBL/GenBank/DDBJ whole genome shotgun (WGS) entry which is preliminary data.</text>
</comment>
<reference evidence="2 3" key="1">
    <citation type="submission" date="2024-01" db="EMBL/GenBank/DDBJ databases">
        <authorList>
            <person name="Allen C."/>
            <person name="Tagirdzhanova G."/>
        </authorList>
    </citation>
    <scope>NUCLEOTIDE SEQUENCE [LARGE SCALE GENOMIC DNA]</scope>
</reference>
<organism evidence="2 3">
    <name type="scientific">Sporothrix eucalyptigena</name>
    <dbReference type="NCBI Taxonomy" id="1812306"/>
    <lineage>
        <taxon>Eukaryota</taxon>
        <taxon>Fungi</taxon>
        <taxon>Dikarya</taxon>
        <taxon>Ascomycota</taxon>
        <taxon>Pezizomycotina</taxon>
        <taxon>Sordariomycetes</taxon>
        <taxon>Sordariomycetidae</taxon>
        <taxon>Ophiostomatales</taxon>
        <taxon>Ophiostomataceae</taxon>
        <taxon>Sporothrix</taxon>
    </lineage>
</organism>
<feature type="signal peptide" evidence="1">
    <location>
        <begin position="1"/>
        <end position="17"/>
    </location>
</feature>
<feature type="chain" id="PRO_5046735379" description="Glycoside hydrolase subgroup catalytic core" evidence="1">
    <location>
        <begin position="18"/>
        <end position="628"/>
    </location>
</feature>
<evidence type="ECO:0000313" key="3">
    <source>
        <dbReference type="Proteomes" id="UP001642482"/>
    </source>
</evidence>